<dbReference type="EC" id="4.2.1.151" evidence="4"/>
<organism evidence="5 6">
    <name type="scientific">Fimbriimonas ginsengisoli Gsoil 348</name>
    <dbReference type="NCBI Taxonomy" id="661478"/>
    <lineage>
        <taxon>Bacteria</taxon>
        <taxon>Bacillati</taxon>
        <taxon>Armatimonadota</taxon>
        <taxon>Fimbriimonadia</taxon>
        <taxon>Fimbriimonadales</taxon>
        <taxon>Fimbriimonadaceae</taxon>
        <taxon>Fimbriimonas</taxon>
    </lineage>
</organism>
<dbReference type="UniPathway" id="UPA00079"/>
<dbReference type="STRING" id="661478.OP10G_0826"/>
<comment type="function">
    <text evidence="4">Catalyzes the dehydration of chorismate into 3-[(1-carboxyvinyl)oxy]benzoate, a step in the biosynthesis of menaquinone (MK, vitamin K2).</text>
</comment>
<dbReference type="GO" id="GO:0009234">
    <property type="term" value="P:menaquinone biosynthetic process"/>
    <property type="evidence" value="ECO:0007669"/>
    <property type="project" value="UniProtKB-UniRule"/>
</dbReference>
<dbReference type="InterPro" id="IPR003773">
    <property type="entry name" value="Menaquinone_biosynth"/>
</dbReference>
<comment type="similarity">
    <text evidence="4">Belongs to the MqnA/MqnD family. MqnA subfamily.</text>
</comment>
<keyword evidence="2 4" id="KW-0474">Menaquinone biosynthesis</keyword>
<sequence>MMRFEDWGDSSPVRVIYDVPSRLPALLDSGEAQAILVSSLDALRIPGRRMAAEVCIGSHGPVKSVRLFSKVPPKEIQSLALDSSSLTSNRLARVILSERYDTDPKVVTLAPNLHDMLKEADACVLIGDIGMISDGTDLHVLDLGEEWRRLTGKPFVWAAWIGNEGLTPELAGWLMAGAETWCVGRKLEIEAGISRLMRLVYRRHLLDEGSHEHVELVRERLVERALKHAPGWTADMILDYYLNVMVYDMNDAMHEGLREFQRRLVSNGFTDSNHFPALVGADFPQVEAMRAEIAARGESIPDWLRPSRTD</sequence>
<dbReference type="Gene3D" id="3.40.190.10">
    <property type="entry name" value="Periplasmic binding protein-like II"/>
    <property type="match status" value="2"/>
</dbReference>
<dbReference type="GO" id="GO:0016836">
    <property type="term" value="F:hydro-lyase activity"/>
    <property type="evidence" value="ECO:0007669"/>
    <property type="project" value="UniProtKB-UniRule"/>
</dbReference>
<proteinExistence type="inferred from homology"/>
<comment type="pathway">
    <text evidence="1 4">Quinol/quinone metabolism; menaquinone biosynthesis.</text>
</comment>
<dbReference type="EMBL" id="CP007139">
    <property type="protein sequence ID" value="AIE84194.1"/>
    <property type="molecule type" value="Genomic_DNA"/>
</dbReference>
<name>A0A068NRG7_FIMGI</name>
<dbReference type="Pfam" id="PF02621">
    <property type="entry name" value="VitK2_biosynth"/>
    <property type="match status" value="1"/>
</dbReference>
<dbReference type="InterPro" id="IPR030868">
    <property type="entry name" value="MqnA"/>
</dbReference>
<evidence type="ECO:0000256" key="1">
    <source>
        <dbReference type="ARBA" id="ARBA00004863"/>
    </source>
</evidence>
<dbReference type="HAMAP" id="MF_00995">
    <property type="entry name" value="MqnA"/>
    <property type="match status" value="1"/>
</dbReference>
<dbReference type="SUPFAM" id="SSF53850">
    <property type="entry name" value="Periplasmic binding protein-like II"/>
    <property type="match status" value="1"/>
</dbReference>
<dbReference type="PANTHER" id="PTHR37690:SF1">
    <property type="entry name" value="CHORISMATE DEHYDRATASE"/>
    <property type="match status" value="1"/>
</dbReference>
<reference evidence="5 6" key="1">
    <citation type="journal article" date="2014" name="PLoS ONE">
        <title>The first complete genome sequence of the class fimbriimonadia in the phylum armatimonadetes.</title>
        <authorList>
            <person name="Hu Z.Y."/>
            <person name="Wang Y.Z."/>
            <person name="Im W.T."/>
            <person name="Wang S.Y."/>
            <person name="Zhao G.P."/>
            <person name="Zheng H.J."/>
            <person name="Quan Z.X."/>
        </authorList>
    </citation>
    <scope>NUCLEOTIDE SEQUENCE [LARGE SCALE GENOMIC DNA]</scope>
    <source>
        <strain evidence="5">Gsoil 348</strain>
    </source>
</reference>
<dbReference type="PANTHER" id="PTHR37690">
    <property type="entry name" value="CHORISMATE DEHYDRATASE"/>
    <property type="match status" value="1"/>
</dbReference>
<dbReference type="eggNOG" id="COG1427">
    <property type="taxonomic scope" value="Bacteria"/>
</dbReference>
<evidence type="ECO:0000256" key="2">
    <source>
        <dbReference type="ARBA" id="ARBA00022428"/>
    </source>
</evidence>
<evidence type="ECO:0000256" key="3">
    <source>
        <dbReference type="ARBA" id="ARBA00023239"/>
    </source>
</evidence>
<gene>
    <name evidence="4" type="primary">mqnA</name>
    <name evidence="5" type="ORF">OP10G_0826</name>
</gene>
<keyword evidence="3 4" id="KW-0456">Lyase</keyword>
<dbReference type="HOGENOM" id="CLU_059898_0_0_0"/>
<protein>
    <recommendedName>
        <fullName evidence="4">Chorismate dehydratase</fullName>
        <ecNumber evidence="4">4.2.1.151</ecNumber>
    </recommendedName>
    <alternativeName>
        <fullName evidence="4">Menaquinone biosynthetic enzyme MqnA</fullName>
    </alternativeName>
</protein>
<dbReference type="Proteomes" id="UP000027982">
    <property type="component" value="Chromosome"/>
</dbReference>
<comment type="catalytic activity">
    <reaction evidence="4">
        <text>chorismate = 3-[(1-carboxyvinyl)-oxy]benzoate + H2O</text>
        <dbReference type="Rhea" id="RHEA:40051"/>
        <dbReference type="ChEBI" id="CHEBI:15377"/>
        <dbReference type="ChEBI" id="CHEBI:29748"/>
        <dbReference type="ChEBI" id="CHEBI:76981"/>
        <dbReference type="EC" id="4.2.1.151"/>
    </reaction>
</comment>
<evidence type="ECO:0000313" key="6">
    <source>
        <dbReference type="Proteomes" id="UP000027982"/>
    </source>
</evidence>
<dbReference type="CDD" id="cd13634">
    <property type="entry name" value="PBP2_Sco4506"/>
    <property type="match status" value="1"/>
</dbReference>
<dbReference type="KEGG" id="fgi:OP10G_0826"/>
<accession>A0A068NRG7</accession>
<evidence type="ECO:0000256" key="4">
    <source>
        <dbReference type="HAMAP-Rule" id="MF_00995"/>
    </source>
</evidence>
<dbReference type="AlphaFoldDB" id="A0A068NRG7"/>
<evidence type="ECO:0000313" key="5">
    <source>
        <dbReference type="EMBL" id="AIE84194.1"/>
    </source>
</evidence>
<keyword evidence="6" id="KW-1185">Reference proteome</keyword>